<dbReference type="EMBL" id="DVAB01000036">
    <property type="protein sequence ID" value="HIK00726.1"/>
    <property type="molecule type" value="Genomic_DNA"/>
</dbReference>
<evidence type="ECO:0000313" key="17">
    <source>
        <dbReference type="EMBL" id="HIK00726.1"/>
    </source>
</evidence>
<dbReference type="InterPro" id="IPR000462">
    <property type="entry name" value="CDP-OH_P_trans"/>
</dbReference>
<feature type="transmembrane region" description="Helical" evidence="16">
    <location>
        <begin position="68"/>
        <end position="86"/>
    </location>
</feature>
<name>A0A832XIF7_9ARCH</name>
<evidence type="ECO:0000256" key="4">
    <source>
        <dbReference type="ARBA" id="ARBA00013174"/>
    </source>
</evidence>
<dbReference type="Proteomes" id="UP000646946">
    <property type="component" value="Unassembled WGS sequence"/>
</dbReference>
<sequence length="218" mass="24032">MKFTSLIPNGLSTLNLIFGFLSILSSINGNFTNAALFILFAILADAFDGKIARKVHAVSDIGKEFDSLADLVSFGVAGSLLIYLYALKGMEFGIFVPILALVCTALRLARFNIDSSTEYFVGLPSPAYGFFAAAFILSEVQLETNIVALIAVVISLAMVSNIKYPTFKIASRKFWTIIGILLIILIALIFFEVKFVLLPFIIYGLFGPIIFLWMNKRF</sequence>
<evidence type="ECO:0000256" key="13">
    <source>
        <dbReference type="ARBA" id="ARBA00023264"/>
    </source>
</evidence>
<evidence type="ECO:0000256" key="6">
    <source>
        <dbReference type="ARBA" id="ARBA00022516"/>
    </source>
</evidence>
<dbReference type="PANTHER" id="PTHR14269">
    <property type="entry name" value="CDP-DIACYLGLYCEROL--GLYCEROL-3-PHOSPHATE 3-PHOSPHATIDYLTRANSFERASE-RELATED"/>
    <property type="match status" value="1"/>
</dbReference>
<keyword evidence="11 16" id="KW-0472">Membrane</keyword>
<dbReference type="InterPro" id="IPR004533">
    <property type="entry name" value="CDP-diaglyc--ser_O-PTrfase"/>
</dbReference>
<comment type="subcellular location">
    <subcellularLocation>
        <location evidence="2">Endomembrane system</location>
        <topology evidence="2">Multi-pass membrane protein</topology>
    </subcellularLocation>
</comment>
<protein>
    <recommendedName>
        <fullName evidence="5">CDP-diacylglycerol--serine O-phosphatidyltransferase</fullName>
        <ecNumber evidence="4">2.7.8.8</ecNumber>
    </recommendedName>
    <alternativeName>
        <fullName evidence="14">Phosphatidylserine synthase</fullName>
    </alternativeName>
</protein>
<evidence type="ECO:0000256" key="1">
    <source>
        <dbReference type="ARBA" id="ARBA00000287"/>
    </source>
</evidence>
<dbReference type="GO" id="GO:0008654">
    <property type="term" value="P:phospholipid biosynthetic process"/>
    <property type="evidence" value="ECO:0007669"/>
    <property type="project" value="UniProtKB-KW"/>
</dbReference>
<keyword evidence="7 15" id="KW-0808">Transferase</keyword>
<dbReference type="NCBIfam" id="TIGR00473">
    <property type="entry name" value="pssA"/>
    <property type="match status" value="1"/>
</dbReference>
<keyword evidence="9 16" id="KW-1133">Transmembrane helix</keyword>
<evidence type="ECO:0000256" key="14">
    <source>
        <dbReference type="ARBA" id="ARBA00032361"/>
    </source>
</evidence>
<proteinExistence type="inferred from homology"/>
<dbReference type="PROSITE" id="PS00379">
    <property type="entry name" value="CDP_ALCOHOL_P_TRANSF"/>
    <property type="match status" value="1"/>
</dbReference>
<evidence type="ECO:0000256" key="8">
    <source>
        <dbReference type="ARBA" id="ARBA00022692"/>
    </source>
</evidence>
<dbReference type="InterPro" id="IPR050324">
    <property type="entry name" value="CDP-alcohol_PTase-I"/>
</dbReference>
<reference evidence="17 18" key="1">
    <citation type="journal article" name="Nat. Commun.">
        <title>Undinarchaeota illuminate DPANN phylogeny and the impact of gene transfer on archaeal evolution.</title>
        <authorList>
            <person name="Dombrowski N."/>
            <person name="Williams T.A."/>
            <person name="Sun J."/>
            <person name="Woodcroft B.J."/>
            <person name="Lee J.H."/>
            <person name="Minh B.Q."/>
            <person name="Rinke C."/>
            <person name="Spang A."/>
        </authorList>
    </citation>
    <scope>NUCLEOTIDE SEQUENCE [LARGE SCALE GENOMIC DNA]</scope>
    <source>
        <strain evidence="17">MAG_bin1129</strain>
    </source>
</reference>
<keyword evidence="8 16" id="KW-0812">Transmembrane</keyword>
<dbReference type="AlphaFoldDB" id="A0A832XIF7"/>
<evidence type="ECO:0000256" key="5">
    <source>
        <dbReference type="ARBA" id="ARBA00017171"/>
    </source>
</evidence>
<dbReference type="EC" id="2.7.8.8" evidence="4"/>
<comment type="caution">
    <text evidence="17">The sequence shown here is derived from an EMBL/GenBank/DDBJ whole genome shotgun (WGS) entry which is preliminary data.</text>
</comment>
<accession>A0A832XIF7</accession>
<dbReference type="Gene3D" id="1.20.120.1760">
    <property type="match status" value="1"/>
</dbReference>
<evidence type="ECO:0000256" key="7">
    <source>
        <dbReference type="ARBA" id="ARBA00022679"/>
    </source>
</evidence>
<keyword evidence="12" id="KW-0594">Phospholipid biosynthesis</keyword>
<feature type="transmembrane region" description="Helical" evidence="16">
    <location>
        <begin position="92"/>
        <end position="109"/>
    </location>
</feature>
<evidence type="ECO:0000256" key="10">
    <source>
        <dbReference type="ARBA" id="ARBA00023098"/>
    </source>
</evidence>
<evidence type="ECO:0000256" key="12">
    <source>
        <dbReference type="ARBA" id="ARBA00023209"/>
    </source>
</evidence>
<evidence type="ECO:0000313" key="18">
    <source>
        <dbReference type="Proteomes" id="UP000646946"/>
    </source>
</evidence>
<dbReference type="GO" id="GO:0016020">
    <property type="term" value="C:membrane"/>
    <property type="evidence" value="ECO:0007669"/>
    <property type="project" value="InterPro"/>
</dbReference>
<dbReference type="PANTHER" id="PTHR14269:SF61">
    <property type="entry name" value="CDP-DIACYLGLYCEROL--SERINE O-PHOSPHATIDYLTRANSFERASE"/>
    <property type="match status" value="1"/>
</dbReference>
<feature type="transmembrane region" description="Helical" evidence="16">
    <location>
        <begin position="174"/>
        <end position="191"/>
    </location>
</feature>
<evidence type="ECO:0000256" key="16">
    <source>
        <dbReference type="SAM" id="Phobius"/>
    </source>
</evidence>
<keyword evidence="13" id="KW-1208">Phospholipid metabolism</keyword>
<evidence type="ECO:0000256" key="9">
    <source>
        <dbReference type="ARBA" id="ARBA00022989"/>
    </source>
</evidence>
<feature type="transmembrane region" description="Helical" evidence="16">
    <location>
        <begin position="20"/>
        <end position="47"/>
    </location>
</feature>
<feature type="transmembrane region" description="Helical" evidence="16">
    <location>
        <begin position="197"/>
        <end position="214"/>
    </location>
</feature>
<dbReference type="GO" id="GO:0012505">
    <property type="term" value="C:endomembrane system"/>
    <property type="evidence" value="ECO:0007669"/>
    <property type="project" value="UniProtKB-SubCell"/>
</dbReference>
<evidence type="ECO:0000256" key="11">
    <source>
        <dbReference type="ARBA" id="ARBA00023136"/>
    </source>
</evidence>
<dbReference type="InterPro" id="IPR048254">
    <property type="entry name" value="CDP_ALCOHOL_P_TRANSF_CS"/>
</dbReference>
<keyword evidence="6" id="KW-0444">Lipid biosynthesis</keyword>
<dbReference type="InterPro" id="IPR043130">
    <property type="entry name" value="CDP-OH_PTrfase_TM_dom"/>
</dbReference>
<dbReference type="GO" id="GO:0003882">
    <property type="term" value="F:CDP-diacylglycerol-serine O-phosphatidyltransferase activity"/>
    <property type="evidence" value="ECO:0007669"/>
    <property type="project" value="UniProtKB-EC"/>
</dbReference>
<evidence type="ECO:0000256" key="15">
    <source>
        <dbReference type="RuleBase" id="RU003750"/>
    </source>
</evidence>
<comment type="similarity">
    <text evidence="3 15">Belongs to the CDP-alcohol phosphatidyltransferase class-I family.</text>
</comment>
<evidence type="ECO:0000256" key="2">
    <source>
        <dbReference type="ARBA" id="ARBA00004127"/>
    </source>
</evidence>
<comment type="catalytic activity">
    <reaction evidence="1">
        <text>a CDP-1,2-diacyl-sn-glycerol + L-serine = a 1,2-diacyl-sn-glycero-3-phospho-L-serine + CMP + H(+)</text>
        <dbReference type="Rhea" id="RHEA:16913"/>
        <dbReference type="ChEBI" id="CHEBI:15378"/>
        <dbReference type="ChEBI" id="CHEBI:33384"/>
        <dbReference type="ChEBI" id="CHEBI:57262"/>
        <dbReference type="ChEBI" id="CHEBI:58332"/>
        <dbReference type="ChEBI" id="CHEBI:60377"/>
        <dbReference type="EC" id="2.7.8.8"/>
    </reaction>
</comment>
<keyword evidence="10" id="KW-0443">Lipid metabolism</keyword>
<organism evidence="17 18">
    <name type="scientific">Candidatus Naiadarchaeum limnaeum</name>
    <dbReference type="NCBI Taxonomy" id="2756139"/>
    <lineage>
        <taxon>Archaea</taxon>
        <taxon>Candidatus Undinarchaeota</taxon>
        <taxon>Candidatus Undinarchaeia</taxon>
        <taxon>Candidatus Naiadarchaeales</taxon>
        <taxon>Candidatus Naiadarchaeaceae</taxon>
        <taxon>Candidatus Naiadarchaeum</taxon>
    </lineage>
</organism>
<gene>
    <name evidence="17" type="primary">pssA</name>
    <name evidence="17" type="ORF">H1016_04250</name>
</gene>
<evidence type="ECO:0000256" key="3">
    <source>
        <dbReference type="ARBA" id="ARBA00010441"/>
    </source>
</evidence>
<dbReference type="Pfam" id="PF01066">
    <property type="entry name" value="CDP-OH_P_transf"/>
    <property type="match status" value="1"/>
</dbReference>
<keyword evidence="18" id="KW-1185">Reference proteome</keyword>